<dbReference type="EMBL" id="MKKU01000130">
    <property type="protein sequence ID" value="RNF22782.1"/>
    <property type="molecule type" value="Genomic_DNA"/>
</dbReference>
<dbReference type="InterPro" id="IPR022040">
    <property type="entry name" value="MKT1_N"/>
</dbReference>
<feature type="compositionally biased region" description="Pro residues" evidence="3">
    <location>
        <begin position="64"/>
        <end position="77"/>
    </location>
</feature>
<feature type="region of interest" description="Disordered" evidence="3">
    <location>
        <begin position="1"/>
        <end position="104"/>
    </location>
</feature>
<dbReference type="Gene3D" id="3.40.50.1010">
    <property type="entry name" value="5'-nuclease"/>
    <property type="match status" value="1"/>
</dbReference>
<evidence type="ECO:0008006" key="8">
    <source>
        <dbReference type="Google" id="ProtNLM"/>
    </source>
</evidence>
<dbReference type="GO" id="GO:0017108">
    <property type="term" value="F:5'-flap endonuclease activity"/>
    <property type="evidence" value="ECO:0007669"/>
    <property type="project" value="TreeGrafter"/>
</dbReference>
<evidence type="ECO:0000256" key="2">
    <source>
        <dbReference type="ARBA" id="ARBA00024023"/>
    </source>
</evidence>
<evidence type="ECO:0000313" key="7">
    <source>
        <dbReference type="Proteomes" id="UP000284403"/>
    </source>
</evidence>
<comment type="similarity">
    <text evidence="2">Belongs to the XPG/RAD2 endonuclease family.</text>
</comment>
<protein>
    <recommendedName>
        <fullName evidence="8">Post-transcriptional regulator MKT1 N-terminal domain-containing protein</fullName>
    </recommendedName>
</protein>
<feature type="domain" description="Post-transcriptional regulator MKT1 N-terminal" evidence="5">
    <location>
        <begin position="708"/>
        <end position="793"/>
    </location>
</feature>
<dbReference type="SUPFAM" id="SSF88723">
    <property type="entry name" value="PIN domain-like"/>
    <property type="match status" value="1"/>
</dbReference>
<evidence type="ECO:0000259" key="4">
    <source>
        <dbReference type="Pfam" id="PF12246"/>
    </source>
</evidence>
<dbReference type="GeneID" id="40316595"/>
<dbReference type="InterPro" id="IPR029060">
    <property type="entry name" value="PIN-like_dom_sf"/>
</dbReference>
<feature type="compositionally biased region" description="Basic residues" evidence="3">
    <location>
        <begin position="44"/>
        <end position="53"/>
    </location>
</feature>
<feature type="compositionally biased region" description="Low complexity" evidence="3">
    <location>
        <begin position="33"/>
        <end position="43"/>
    </location>
</feature>
<feature type="region of interest" description="Disordered" evidence="3">
    <location>
        <begin position="232"/>
        <end position="255"/>
    </location>
</feature>
<evidence type="ECO:0000313" key="6">
    <source>
        <dbReference type="EMBL" id="RNF22782.1"/>
    </source>
</evidence>
<feature type="compositionally biased region" description="Pro residues" evidence="3">
    <location>
        <begin position="241"/>
        <end position="251"/>
    </location>
</feature>
<dbReference type="PANTHER" id="PTHR11081:SF28">
    <property type="entry name" value="POST-TRANSCRIPTIONAL REGULATOR MKT1L"/>
    <property type="match status" value="1"/>
</dbReference>
<proteinExistence type="inferred from homology"/>
<dbReference type="RefSeq" id="XP_029229943.1">
    <property type="nucleotide sequence ID" value="XM_029369906.1"/>
</dbReference>
<sequence>MRKAGGNRGNERQGRGQGQQGSPMAPPAPSMGYQQQQQQQQQHHQYHHHHHHNSSYNNVYDGSRPPPHGMQPMPPHGFGPGGGGGGGVVSAGGNGWNTPQHQHQQQMPMYNQGYGHMGPGAGGGGGGGYGDMGGIYQDVHPGQYPPSSSPSHMGGGAGMPYMRNSPMHGNVPPAVPLPGAYGGLPGQGAPLPPMGYGRGGHPPMDPMQQGGMYGGPMMRHDGYQDNLLSPPPQVGYGPNVGAPPPPPPGPPYGGGNPMSVARSSGGVVAAPGAYPDPRSKGMMNTPMPISAAARHPRVGTPEPGMIGGGIPLGRFNQQPALVPPSMVPPANYMPGTNVPPAQPPIMPTPMNPVDPSNVERCSLVGPAENLYDFLYEHDLVSVDTLSSFFPDGYDPKKDPPLKIAVDGNFCLNSLRDELRKRDPLWFLHSTLPEELLDAVSRHVEWMRSLNLEPIWVFNGLSVSGDVETFLTSEGELRARDLVWGRLEEGEIPDEADIQTAFDQPLGEDVQMAVSRHLKKELNVMAVTAPFLNWAQMVAFHKEGLADLLMGPPELLLLPYDKMKLIVQIDVSNSNVSHFDRDKVLRALFPFHVTETSTKDAGDRLMDLGLITATHPALSSTSVGLNLTMEEVYEELSSETPKYRSIKDFINAYAFVQDANKKKAGLIIKHSKGRGYLRYSGVFSSKLNDSPLVYLIRVLEPGLTNDDMPANLIGVLGNFVPLSLFYLQFVGLLSVRIMTVVTQSYIRDECPVSDTKDYHEKLDVLMTMRSQIIAQVFKKIAKDKHPKNTECLSWVRWFKPILAPMQRPRDLINLDEWEVSSSEELQQLDEEHFERYSIASVLTFSAEAARPIREPSNCSPRRAPIRYHGKRETFFAVLLKAFDFLGYFSHSTASPEAVEEGEMMVMGEEEGMAAMGRMGNAEAAPMLVQDSNSNNYHDLPDALPEDGVTEYPTVYFPTYLMNAIKNNPRSFQNAFVVLTEILRVGIIGSLPCRYIDPADPQLAISMENQESNCDPRVLLASRIGCLISVPYRRETEDLPFIWAPVYSRHLCAFTVMVRAMCRCLRELVEVIATTVFLAGNSSCSLLDFASYSFLLPFGEMPSAIGGLLLHYVLVFPSDYQVSLTTRQERLEYLQEKFRDIPDLPKHLRVVMTFTLQALYLINAYKVSDKGTVVPQHLLEDNTVECTIQLLWEKWREHIDDNPPQDIHGLYSETMAGMERGPLGG</sequence>
<feature type="compositionally biased region" description="Gly residues" evidence="3">
    <location>
        <begin position="78"/>
        <end position="95"/>
    </location>
</feature>
<dbReference type="Proteomes" id="UP000284403">
    <property type="component" value="Unassembled WGS sequence"/>
</dbReference>
<dbReference type="InterPro" id="IPR006084">
    <property type="entry name" value="XPG/Rad2"/>
</dbReference>
<reference evidence="6 7" key="1">
    <citation type="journal article" date="2018" name="BMC Genomics">
        <title>Genomic comparison of Trypanosoma conorhini and Trypanosoma rangeli to Trypanosoma cruzi strains of high and low virulence.</title>
        <authorList>
            <person name="Bradwell K.R."/>
            <person name="Koparde V.N."/>
            <person name="Matveyev A.V."/>
            <person name="Serrano M.G."/>
            <person name="Alves J.M."/>
            <person name="Parikh H."/>
            <person name="Huang B."/>
            <person name="Lee V."/>
            <person name="Espinosa-Alvarez O."/>
            <person name="Ortiz P.A."/>
            <person name="Costa-Martins A.G."/>
            <person name="Teixeira M.M."/>
            <person name="Buck G.A."/>
        </authorList>
    </citation>
    <scope>NUCLEOTIDE SEQUENCE [LARGE SCALE GENOMIC DNA]</scope>
    <source>
        <strain evidence="6 7">025E</strain>
    </source>
</reference>
<keyword evidence="1" id="KW-0810">Translation regulation</keyword>
<evidence type="ECO:0000256" key="3">
    <source>
        <dbReference type="SAM" id="MobiDB-lite"/>
    </source>
</evidence>
<evidence type="ECO:0000259" key="5">
    <source>
        <dbReference type="Pfam" id="PF12247"/>
    </source>
</evidence>
<dbReference type="AlphaFoldDB" id="A0A3S5ITQ6"/>
<name>A0A3S5ITQ6_9TRYP</name>
<accession>A0A3S5ITQ6</accession>
<evidence type="ECO:0000256" key="1">
    <source>
        <dbReference type="ARBA" id="ARBA00022845"/>
    </source>
</evidence>
<feature type="domain" description="Post-transcriptional regulator MKT1 C-terminal" evidence="4">
    <location>
        <begin position="958"/>
        <end position="1164"/>
    </location>
</feature>
<dbReference type="Pfam" id="PF12247">
    <property type="entry name" value="MKT1_N"/>
    <property type="match status" value="1"/>
</dbReference>
<gene>
    <name evidence="6" type="ORF">Tco025E_02984</name>
</gene>
<dbReference type="InterPro" id="IPR022039">
    <property type="entry name" value="MKT1_C"/>
</dbReference>
<comment type="caution">
    <text evidence="6">The sequence shown here is derived from an EMBL/GenBank/DDBJ whole genome shotgun (WGS) entry which is preliminary data.</text>
</comment>
<dbReference type="GO" id="GO:0008409">
    <property type="term" value="F:5'-3' exonuclease activity"/>
    <property type="evidence" value="ECO:0007669"/>
    <property type="project" value="TreeGrafter"/>
</dbReference>
<dbReference type="Pfam" id="PF12246">
    <property type="entry name" value="MKT1_C"/>
    <property type="match status" value="1"/>
</dbReference>
<dbReference type="OrthoDB" id="17262at2759"/>
<organism evidence="6 7">
    <name type="scientific">Trypanosoma conorhini</name>
    <dbReference type="NCBI Taxonomy" id="83891"/>
    <lineage>
        <taxon>Eukaryota</taxon>
        <taxon>Discoba</taxon>
        <taxon>Euglenozoa</taxon>
        <taxon>Kinetoplastea</taxon>
        <taxon>Metakinetoplastina</taxon>
        <taxon>Trypanosomatida</taxon>
        <taxon>Trypanosomatidae</taxon>
        <taxon>Trypanosoma</taxon>
    </lineage>
</organism>
<keyword evidence="7" id="KW-1185">Reference proteome</keyword>
<dbReference type="PANTHER" id="PTHR11081">
    <property type="entry name" value="FLAP ENDONUCLEASE FAMILY MEMBER"/>
    <property type="match status" value="1"/>
</dbReference>
<dbReference type="GO" id="GO:0006417">
    <property type="term" value="P:regulation of translation"/>
    <property type="evidence" value="ECO:0007669"/>
    <property type="project" value="UniProtKB-KW"/>
</dbReference>